<feature type="domain" description="Major facilitator superfamily (MFS) profile" evidence="5">
    <location>
        <begin position="9"/>
        <end position="385"/>
    </location>
</feature>
<evidence type="ECO:0000313" key="6">
    <source>
        <dbReference type="EMBL" id="PRX57418.1"/>
    </source>
</evidence>
<dbReference type="PROSITE" id="PS50850">
    <property type="entry name" value="MFS"/>
    <property type="match status" value="1"/>
</dbReference>
<evidence type="ECO:0000256" key="3">
    <source>
        <dbReference type="ARBA" id="ARBA00023136"/>
    </source>
</evidence>
<feature type="transmembrane region" description="Helical" evidence="4">
    <location>
        <begin position="12"/>
        <end position="31"/>
    </location>
</feature>
<dbReference type="EMBL" id="PVYX01000001">
    <property type="protein sequence ID" value="PRX57418.1"/>
    <property type="molecule type" value="Genomic_DNA"/>
</dbReference>
<keyword evidence="2 4" id="KW-1133">Transmembrane helix</keyword>
<feature type="transmembrane region" description="Helical" evidence="4">
    <location>
        <begin position="330"/>
        <end position="353"/>
    </location>
</feature>
<dbReference type="Pfam" id="PF07690">
    <property type="entry name" value="MFS_1"/>
    <property type="match status" value="2"/>
</dbReference>
<dbReference type="CDD" id="cd17489">
    <property type="entry name" value="MFS_YfcJ_like"/>
    <property type="match status" value="1"/>
</dbReference>
<organism evidence="6 7">
    <name type="scientific">Flagellimonas meridianipacifica</name>
    <dbReference type="NCBI Taxonomy" id="1080225"/>
    <lineage>
        <taxon>Bacteria</taxon>
        <taxon>Pseudomonadati</taxon>
        <taxon>Bacteroidota</taxon>
        <taxon>Flavobacteriia</taxon>
        <taxon>Flavobacteriales</taxon>
        <taxon>Flavobacteriaceae</taxon>
        <taxon>Flagellimonas</taxon>
    </lineage>
</organism>
<feature type="transmembrane region" description="Helical" evidence="4">
    <location>
        <begin position="132"/>
        <end position="150"/>
    </location>
</feature>
<feature type="transmembrane region" description="Helical" evidence="4">
    <location>
        <begin position="295"/>
        <end position="318"/>
    </location>
</feature>
<feature type="transmembrane region" description="Helical" evidence="4">
    <location>
        <begin position="242"/>
        <end position="259"/>
    </location>
</feature>
<feature type="transmembrane region" description="Helical" evidence="4">
    <location>
        <begin position="208"/>
        <end position="230"/>
    </location>
</feature>
<feature type="transmembrane region" description="Helical" evidence="4">
    <location>
        <begin position="98"/>
        <end position="120"/>
    </location>
</feature>
<dbReference type="InterPro" id="IPR011701">
    <property type="entry name" value="MFS"/>
</dbReference>
<feature type="transmembrane region" description="Helical" evidence="4">
    <location>
        <begin position="359"/>
        <end position="379"/>
    </location>
</feature>
<evidence type="ECO:0000256" key="2">
    <source>
        <dbReference type="ARBA" id="ARBA00022989"/>
    </source>
</evidence>
<proteinExistence type="predicted"/>
<dbReference type="PANTHER" id="PTHR23531">
    <property type="entry name" value="QUINOLENE RESISTANCE PROTEIN NORA"/>
    <property type="match status" value="1"/>
</dbReference>
<evidence type="ECO:0000256" key="1">
    <source>
        <dbReference type="ARBA" id="ARBA00022692"/>
    </source>
</evidence>
<feature type="transmembrane region" description="Helical" evidence="4">
    <location>
        <begin position="43"/>
        <end position="62"/>
    </location>
</feature>
<sequence length="387" mass="42662">MSSTIFKTEFILICFSSLFFSASYNMLISELPSYLSELGGAEYKGLIISLFTLTAGVSRPFSGRLTDTIGRKPVIFIGAMVCIICGLIYPIMETVLSFFVLRFFHGFSTGFSPTGYAAYVSDISPKERMGEAMGIQSIFFVTGLALGPALGSFIKLNSSYNLLFYSSVTMALLSIIHILGIRETKSISNSFKFKSLYLKPKDIFDIRVFKPAMVTFLVYMQFGVVLTIVPDWSDYLSIGNKGAFFIFFTLSSIIIRLFSGKLSDIHGRLKVLNWGLILLAIAMSIIGFFHTAYGLFIGALIYGAAMGTLTPSLSAWTIDLSSPDAKGRAISTMFIALEVGIGLGALVSGWYFHDEIKNIPMIFIWSAILALFTIAYCAWLRNTLKSI</sequence>
<dbReference type="Proteomes" id="UP000237640">
    <property type="component" value="Unassembled WGS sequence"/>
</dbReference>
<dbReference type="AlphaFoldDB" id="A0A2T0MIK5"/>
<feature type="transmembrane region" description="Helical" evidence="4">
    <location>
        <begin position="162"/>
        <end position="181"/>
    </location>
</feature>
<feature type="transmembrane region" description="Helical" evidence="4">
    <location>
        <begin position="271"/>
        <end position="289"/>
    </location>
</feature>
<evidence type="ECO:0000259" key="5">
    <source>
        <dbReference type="PROSITE" id="PS50850"/>
    </source>
</evidence>
<accession>A0A2T0MIK5</accession>
<name>A0A2T0MIK5_9FLAO</name>
<keyword evidence="7" id="KW-1185">Reference proteome</keyword>
<protein>
    <submittedName>
        <fullName evidence="6">Putative MFS family arabinose efflux permease</fullName>
    </submittedName>
</protein>
<comment type="caution">
    <text evidence="6">The sequence shown here is derived from an EMBL/GenBank/DDBJ whole genome shotgun (WGS) entry which is preliminary data.</text>
</comment>
<dbReference type="InterPro" id="IPR020846">
    <property type="entry name" value="MFS_dom"/>
</dbReference>
<feature type="transmembrane region" description="Helical" evidence="4">
    <location>
        <begin position="74"/>
        <end position="92"/>
    </location>
</feature>
<dbReference type="SUPFAM" id="SSF103473">
    <property type="entry name" value="MFS general substrate transporter"/>
    <property type="match status" value="1"/>
</dbReference>
<dbReference type="InterPro" id="IPR036259">
    <property type="entry name" value="MFS_trans_sf"/>
</dbReference>
<dbReference type="Gene3D" id="1.20.1250.20">
    <property type="entry name" value="MFS general substrate transporter like domains"/>
    <property type="match status" value="2"/>
</dbReference>
<evidence type="ECO:0000256" key="4">
    <source>
        <dbReference type="SAM" id="Phobius"/>
    </source>
</evidence>
<dbReference type="PANTHER" id="PTHR23531:SF1">
    <property type="entry name" value="QUINOLENE RESISTANCE PROTEIN NORA"/>
    <property type="match status" value="1"/>
</dbReference>
<dbReference type="InterPro" id="IPR052714">
    <property type="entry name" value="MFS_Exporter"/>
</dbReference>
<evidence type="ECO:0000313" key="7">
    <source>
        <dbReference type="Proteomes" id="UP000237640"/>
    </source>
</evidence>
<dbReference type="GO" id="GO:0022857">
    <property type="term" value="F:transmembrane transporter activity"/>
    <property type="evidence" value="ECO:0007669"/>
    <property type="project" value="InterPro"/>
</dbReference>
<reference evidence="6 7" key="1">
    <citation type="submission" date="2018-03" db="EMBL/GenBank/DDBJ databases">
        <title>Genomic Encyclopedia of Archaeal and Bacterial Type Strains, Phase II (KMG-II): from individual species to whole genera.</title>
        <authorList>
            <person name="Goeker M."/>
        </authorList>
    </citation>
    <scope>NUCLEOTIDE SEQUENCE [LARGE SCALE GENOMIC DNA]</scope>
    <source>
        <strain evidence="6 7">DSM 25027</strain>
    </source>
</reference>
<keyword evidence="3 4" id="KW-0472">Membrane</keyword>
<gene>
    <name evidence="6" type="ORF">CLV81_1422</name>
</gene>
<keyword evidence="1 4" id="KW-0812">Transmembrane</keyword>